<dbReference type="InterPro" id="IPR002372">
    <property type="entry name" value="PQQ_rpt_dom"/>
</dbReference>
<dbReference type="PANTHER" id="PTHR34512">
    <property type="entry name" value="CELL SURFACE PROTEIN"/>
    <property type="match status" value="1"/>
</dbReference>
<reference evidence="2" key="1">
    <citation type="submission" date="2020-02" db="EMBL/GenBank/DDBJ databases">
        <authorList>
            <person name="Meier V. D."/>
        </authorList>
    </citation>
    <scope>NUCLEOTIDE SEQUENCE</scope>
    <source>
        <strain evidence="2">AVDCRST_MAG30</strain>
    </source>
</reference>
<protein>
    <recommendedName>
        <fullName evidence="1">Pyrrolo-quinoline quinone repeat domain-containing protein</fullName>
    </recommendedName>
</protein>
<dbReference type="InterPro" id="IPR011047">
    <property type="entry name" value="Quinoprotein_ADH-like_sf"/>
</dbReference>
<evidence type="ECO:0000313" key="2">
    <source>
        <dbReference type="EMBL" id="CAA9478136.1"/>
    </source>
</evidence>
<accession>A0A6J4RUP5</accession>
<evidence type="ECO:0000259" key="1">
    <source>
        <dbReference type="Pfam" id="PF13360"/>
    </source>
</evidence>
<dbReference type="Gene3D" id="2.130.10.10">
    <property type="entry name" value="YVTN repeat-like/Quinoprotein amine dehydrogenase"/>
    <property type="match status" value="1"/>
</dbReference>
<dbReference type="Pfam" id="PF13360">
    <property type="entry name" value="PQQ_2"/>
    <property type="match status" value="1"/>
</dbReference>
<dbReference type="AlphaFoldDB" id="A0A6J4RUP5"/>
<dbReference type="InterPro" id="IPR015943">
    <property type="entry name" value="WD40/YVTN_repeat-like_dom_sf"/>
</dbReference>
<sequence>MGSSFPPELAFGEGRVIAGGGGVVRALDAVTGAVAWTVPAGQLVRLTVAGGDVLFEVDEREEPSGDPIAVLRAVEIATGKVRWERRSSEGFGLADPLVAGDRVYRAEGCVAAAFDRRNGQPIWSRELGCSSNGDGSGYVDTRMSGLTLAAGSRLLDSRDGNQFGTAPGPLDALAGEVGLGPAGEGTVGATELGGRRLWTLPMGDYATIARSTAVNDTAVLAADADLRVVDRGTGAVRWQGLVLGDKVERGDARAPVAGAGVIVVPFESELLVLAPAARGPAPPLKAKADKDVIVFGSTLRIEGQVGTDLGTVTPLEVEVDRGAGRGFERLPAGETNPDGSFVVKDQPERFTRYRVAAAGAAGKPVIPVGVLPRYRSRVRRGRGDPNALTTSVSVLLPKGVRAKGRILGAYVGRAKTRRYTRLDTTRLTGRRERFRGVLRFRAQRLGNRDVLVFCVSGLVRQGIGVGDKLDRRCGSRRIPY</sequence>
<dbReference type="EMBL" id="CADCVS010000101">
    <property type="protein sequence ID" value="CAA9478136.1"/>
    <property type="molecule type" value="Genomic_DNA"/>
</dbReference>
<organism evidence="2">
    <name type="scientific">uncultured Solirubrobacteraceae bacterium</name>
    <dbReference type="NCBI Taxonomy" id="1162706"/>
    <lineage>
        <taxon>Bacteria</taxon>
        <taxon>Bacillati</taxon>
        <taxon>Actinomycetota</taxon>
        <taxon>Thermoleophilia</taxon>
        <taxon>Solirubrobacterales</taxon>
        <taxon>Solirubrobacteraceae</taxon>
        <taxon>environmental samples</taxon>
    </lineage>
</organism>
<dbReference type="PANTHER" id="PTHR34512:SF30">
    <property type="entry name" value="OUTER MEMBRANE PROTEIN ASSEMBLY FACTOR BAMB"/>
    <property type="match status" value="1"/>
</dbReference>
<name>A0A6J4RUP5_9ACTN</name>
<dbReference type="SUPFAM" id="SSF50998">
    <property type="entry name" value="Quinoprotein alcohol dehydrogenase-like"/>
    <property type="match status" value="1"/>
</dbReference>
<feature type="domain" description="Pyrrolo-quinoline quinone repeat" evidence="1">
    <location>
        <begin position="21"/>
        <end position="128"/>
    </location>
</feature>
<gene>
    <name evidence="2" type="ORF">AVDCRST_MAG30-616</name>
</gene>
<proteinExistence type="predicted"/>